<protein>
    <submittedName>
        <fullName evidence="1">Uncharacterized protein</fullName>
    </submittedName>
</protein>
<accession>A0ABY1PIV0</accession>
<keyword evidence="2" id="KW-1185">Reference proteome</keyword>
<evidence type="ECO:0000313" key="1">
    <source>
        <dbReference type="EMBL" id="SMP35343.1"/>
    </source>
</evidence>
<reference evidence="1 2" key="1">
    <citation type="submission" date="2017-05" db="EMBL/GenBank/DDBJ databases">
        <authorList>
            <person name="Varghese N."/>
            <person name="Submissions S."/>
        </authorList>
    </citation>
    <scope>NUCLEOTIDE SEQUENCE [LARGE SCALE GENOMIC DNA]</scope>
    <source>
        <strain evidence="1 2">DSM 29734</strain>
    </source>
</reference>
<dbReference type="EMBL" id="FXTY01000011">
    <property type="protein sequence ID" value="SMP35343.1"/>
    <property type="molecule type" value="Genomic_DNA"/>
</dbReference>
<evidence type="ECO:0000313" key="2">
    <source>
        <dbReference type="Proteomes" id="UP001157961"/>
    </source>
</evidence>
<organism evidence="1 2">
    <name type="scientific">Shimia sagamensis</name>
    <dbReference type="NCBI Taxonomy" id="1566352"/>
    <lineage>
        <taxon>Bacteria</taxon>
        <taxon>Pseudomonadati</taxon>
        <taxon>Pseudomonadota</taxon>
        <taxon>Alphaproteobacteria</taxon>
        <taxon>Rhodobacterales</taxon>
        <taxon>Roseobacteraceae</taxon>
    </lineage>
</organism>
<comment type="caution">
    <text evidence="1">The sequence shown here is derived from an EMBL/GenBank/DDBJ whole genome shotgun (WGS) entry which is preliminary data.</text>
</comment>
<sequence length="33" mass="3676">MTTLTQAVFAAAREAVGRDLTELITRKVRDSRV</sequence>
<name>A0ABY1PIV0_9RHOB</name>
<proteinExistence type="predicted"/>
<dbReference type="Proteomes" id="UP001157961">
    <property type="component" value="Unassembled WGS sequence"/>
</dbReference>
<gene>
    <name evidence="1" type="ORF">SAMN06265373_11175</name>
</gene>